<dbReference type="EMBL" id="MKVH01000015">
    <property type="protein sequence ID" value="OJX58724.1"/>
    <property type="molecule type" value="Genomic_DNA"/>
</dbReference>
<dbReference type="InterPro" id="IPR002686">
    <property type="entry name" value="Transposase_17"/>
</dbReference>
<dbReference type="GO" id="GO:0004803">
    <property type="term" value="F:transposase activity"/>
    <property type="evidence" value="ECO:0007669"/>
    <property type="project" value="InterPro"/>
</dbReference>
<proteinExistence type="predicted"/>
<dbReference type="GO" id="GO:0006313">
    <property type="term" value="P:DNA transposition"/>
    <property type="evidence" value="ECO:0007669"/>
    <property type="project" value="InterPro"/>
</dbReference>
<accession>A0A1M3L1A1</accession>
<sequence length="152" mass="17416">MLSQQTYGIHLIFIPTAQSGPLSATMQESLERLARETAVANDCTIKALHVCRDHMHVLILSTEPSTMEDFFPVFFEVSQNTIRNHARSYKRFAWSEGVHVTLMPAWHIEMMASFVRDQDRYHEHRTLEQELVEIFQPTQIPSKGTAEDEAAG</sequence>
<protein>
    <recommendedName>
        <fullName evidence="1">Transposase IS200-like domain-containing protein</fullName>
    </recommendedName>
</protein>
<dbReference type="InterPro" id="IPR036515">
    <property type="entry name" value="Transposase_17_sf"/>
</dbReference>
<evidence type="ECO:0000313" key="2">
    <source>
        <dbReference type="EMBL" id="OJX58724.1"/>
    </source>
</evidence>
<dbReference type="SUPFAM" id="SSF143422">
    <property type="entry name" value="Transposase IS200-like"/>
    <property type="match status" value="1"/>
</dbReference>
<dbReference type="GO" id="GO:0003677">
    <property type="term" value="F:DNA binding"/>
    <property type="evidence" value="ECO:0007669"/>
    <property type="project" value="InterPro"/>
</dbReference>
<evidence type="ECO:0000313" key="3">
    <source>
        <dbReference type="Proteomes" id="UP000184233"/>
    </source>
</evidence>
<gene>
    <name evidence="2" type="ORF">BGO89_05260</name>
</gene>
<dbReference type="Gene3D" id="3.30.70.1290">
    <property type="entry name" value="Transposase IS200-like"/>
    <property type="match status" value="1"/>
</dbReference>
<feature type="domain" description="Transposase IS200-like" evidence="1">
    <location>
        <begin position="6"/>
        <end position="118"/>
    </location>
</feature>
<evidence type="ECO:0000259" key="1">
    <source>
        <dbReference type="Pfam" id="PF01797"/>
    </source>
</evidence>
<dbReference type="Pfam" id="PF01797">
    <property type="entry name" value="Y1_Tnp"/>
    <property type="match status" value="1"/>
</dbReference>
<dbReference type="AlphaFoldDB" id="A0A1M3L1A1"/>
<name>A0A1M3L1A1_9BACT</name>
<comment type="caution">
    <text evidence="2">The sequence shown here is derived from an EMBL/GenBank/DDBJ whole genome shotgun (WGS) entry which is preliminary data.</text>
</comment>
<organism evidence="2 3">
    <name type="scientific">Candidatus Kapaibacterium thiocyanatum</name>
    <dbReference type="NCBI Taxonomy" id="1895771"/>
    <lineage>
        <taxon>Bacteria</taxon>
        <taxon>Pseudomonadati</taxon>
        <taxon>Candidatus Kapaibacteriota</taxon>
        <taxon>Candidatus Kapaibacteriia</taxon>
        <taxon>Candidatus Kapaibacteriales</taxon>
        <taxon>Candidatus Kapaibacteriaceae</taxon>
        <taxon>Candidatus Kapaibacterium</taxon>
    </lineage>
</organism>
<dbReference type="Proteomes" id="UP000184233">
    <property type="component" value="Unassembled WGS sequence"/>
</dbReference>
<reference evidence="2 3" key="1">
    <citation type="submission" date="2016-09" db="EMBL/GenBank/DDBJ databases">
        <title>Genome-resolved meta-omics ties microbial dynamics to process performance in biotechnology for thiocyanate degradation.</title>
        <authorList>
            <person name="Kantor R.S."/>
            <person name="Huddy R.J."/>
            <person name="Iyer R."/>
            <person name="Thomas B.C."/>
            <person name="Brown C.T."/>
            <person name="Anantharaman K."/>
            <person name="Tringe S."/>
            <person name="Hettich R.L."/>
            <person name="Harrison S.T."/>
            <person name="Banfield J.F."/>
        </authorList>
    </citation>
    <scope>NUCLEOTIDE SEQUENCE [LARGE SCALE GENOMIC DNA]</scope>
    <source>
        <strain evidence="2">59-99</strain>
    </source>
</reference>